<dbReference type="EMBL" id="CM003530">
    <property type="protein sequence ID" value="RCV14812.1"/>
    <property type="molecule type" value="Genomic_DNA"/>
</dbReference>
<evidence type="ECO:0000256" key="4">
    <source>
        <dbReference type="ARBA" id="ARBA00022801"/>
    </source>
</evidence>
<feature type="domain" description="Peptidase A1" evidence="8">
    <location>
        <begin position="133"/>
        <end position="510"/>
    </location>
</feature>
<dbReference type="InterPro" id="IPR034161">
    <property type="entry name" value="Pepsin-like_plant"/>
</dbReference>
<feature type="active site" evidence="6">
    <location>
        <position position="151"/>
    </location>
</feature>
<evidence type="ECO:0000256" key="6">
    <source>
        <dbReference type="PIRSR" id="PIRSR601461-1"/>
    </source>
</evidence>
<dbReference type="PROSITE" id="PS51767">
    <property type="entry name" value="PEPTIDASE_A1"/>
    <property type="match status" value="1"/>
</dbReference>
<dbReference type="GO" id="GO:0004190">
    <property type="term" value="F:aspartic-type endopeptidase activity"/>
    <property type="evidence" value="ECO:0007669"/>
    <property type="project" value="UniProtKB-KW"/>
</dbReference>
<organism evidence="9">
    <name type="scientific">Setaria italica</name>
    <name type="common">Foxtail millet</name>
    <name type="synonym">Panicum italicum</name>
    <dbReference type="NCBI Taxonomy" id="4555"/>
    <lineage>
        <taxon>Eukaryota</taxon>
        <taxon>Viridiplantae</taxon>
        <taxon>Streptophyta</taxon>
        <taxon>Embryophyta</taxon>
        <taxon>Tracheophyta</taxon>
        <taxon>Spermatophyta</taxon>
        <taxon>Magnoliopsida</taxon>
        <taxon>Liliopsida</taxon>
        <taxon>Poales</taxon>
        <taxon>Poaceae</taxon>
        <taxon>PACMAD clade</taxon>
        <taxon>Panicoideae</taxon>
        <taxon>Panicodae</taxon>
        <taxon>Paniceae</taxon>
        <taxon>Cenchrinae</taxon>
        <taxon>Setaria</taxon>
    </lineage>
</organism>
<accession>A0A368QAC5</accession>
<dbReference type="InterPro" id="IPR001969">
    <property type="entry name" value="Aspartic_peptidase_AS"/>
</dbReference>
<dbReference type="Gene3D" id="2.40.70.10">
    <property type="entry name" value="Acid Proteases"/>
    <property type="match status" value="2"/>
</dbReference>
<dbReference type="PANTHER" id="PTHR47967">
    <property type="entry name" value="OS07G0603500 PROTEIN-RELATED"/>
    <property type="match status" value="1"/>
</dbReference>
<evidence type="ECO:0000256" key="1">
    <source>
        <dbReference type="ARBA" id="ARBA00007447"/>
    </source>
</evidence>
<dbReference type="SUPFAM" id="SSF50630">
    <property type="entry name" value="Acid proteases"/>
    <property type="match status" value="1"/>
</dbReference>
<dbReference type="Pfam" id="PF14543">
    <property type="entry name" value="TAXi_N"/>
    <property type="match status" value="1"/>
</dbReference>
<evidence type="ECO:0000256" key="2">
    <source>
        <dbReference type="ARBA" id="ARBA00022670"/>
    </source>
</evidence>
<dbReference type="PROSITE" id="PS00141">
    <property type="entry name" value="ASP_PROTEASE"/>
    <property type="match status" value="1"/>
</dbReference>
<dbReference type="InterPro" id="IPR051708">
    <property type="entry name" value="Plant_Aspart_Prot_A1"/>
</dbReference>
<keyword evidence="3 7" id="KW-0064">Aspartyl protease</keyword>
<sequence length="518" mass="53285">MAIIVAMAPTAHPSNPSKAHTYPSVRDNKAHAPAAAYNPNPSSASSNSAAMAPPLLLLLLLPLLTAAAPTATTTLPLYRHLPHVATEAAHHHPLSRLAAASLARASHLRRPAPAHHKAQGGSTALYPHSYGGYAFTASLGTPPQPLPVLLDTGSHLTWVPCTSNYQCRNCPTAAAPVFHPKNSSTSRLVGCRNPACLWVHSAAHLANNCTAGTVCPPYAVVYGSGSTAGLLIADTLRAPGRRAVTNFVAGCSLVSVHQPPSGLAGFGRGAPSVPAQLGLNKFSYCLLSRRFDDNAAVSGSLVLGDSGGKADGMQYVPLVRSAAGDKQPYAVYYYLALTGVTVGGKAVRLPERAFAANAAGSGGAIVDSGTTFTYLDPTVFQPVADAVIAAVGGKYKRSKEAEDGLGLRPCFALPQGAKSMALPELSLRFKGGAEMQLPLENYFVVAGRAPVPGAAAAAPAAAGEAICLAVVTDLGGAGDVGSGPAIILGSFQQQNYYVEYDLGKERLGFRRQPCAASS</sequence>
<evidence type="ECO:0000256" key="3">
    <source>
        <dbReference type="ARBA" id="ARBA00022750"/>
    </source>
</evidence>
<dbReference type="CDD" id="cd05476">
    <property type="entry name" value="pepsin_A_like_plant"/>
    <property type="match status" value="1"/>
</dbReference>
<dbReference type="OrthoDB" id="2747330at2759"/>
<evidence type="ECO:0000313" key="9">
    <source>
        <dbReference type="EMBL" id="RCV14812.1"/>
    </source>
</evidence>
<dbReference type="InterPro" id="IPR001461">
    <property type="entry name" value="Aspartic_peptidase_A1"/>
</dbReference>
<dbReference type="KEGG" id="sita:101776163"/>
<name>A0A368QAC5_SETIT</name>
<reference evidence="9" key="1">
    <citation type="journal article" date="2012" name="Nat. Biotechnol.">
        <title>Reference genome sequence of the model plant Setaria.</title>
        <authorList>
            <person name="Bennetzen J.L."/>
            <person name="Schmutz J."/>
            <person name="Wang H."/>
            <person name="Percifield R."/>
            <person name="Hawkins J."/>
            <person name="Pontaroli A.C."/>
            <person name="Estep M."/>
            <person name="Feng L."/>
            <person name="Vaughn J.N."/>
            <person name="Grimwood J."/>
            <person name="Jenkins J."/>
            <person name="Barry K."/>
            <person name="Lindquist E."/>
            <person name="Hellsten U."/>
            <person name="Deshpande S."/>
            <person name="Wang X."/>
            <person name="Wu X."/>
            <person name="Mitros T."/>
            <person name="Triplett J."/>
            <person name="Yang X."/>
            <person name="Ye C.Y."/>
            <person name="Mauro-Herrera M."/>
            <person name="Wang L."/>
            <person name="Li P."/>
            <person name="Sharma M."/>
            <person name="Sharma R."/>
            <person name="Ronald P.C."/>
            <person name="Panaud O."/>
            <person name="Kellogg E.A."/>
            <person name="Brutnell T.P."/>
            <person name="Doust A.N."/>
            <person name="Tuskan G.A."/>
            <person name="Rokhsar D."/>
            <person name="Devos K.M."/>
        </authorList>
    </citation>
    <scope>NUCLEOTIDE SEQUENCE [LARGE SCALE GENOMIC DNA]</scope>
    <source>
        <strain evidence="9">Yugu1</strain>
    </source>
</reference>
<protein>
    <recommendedName>
        <fullName evidence="8">Peptidase A1 domain-containing protein</fullName>
    </recommendedName>
</protein>
<dbReference type="PANTHER" id="PTHR47967:SF36">
    <property type="entry name" value="PEPTIDASE A1 DOMAIN-CONTAINING PROTEIN"/>
    <property type="match status" value="1"/>
</dbReference>
<dbReference type="Pfam" id="PF14541">
    <property type="entry name" value="TAXi_C"/>
    <property type="match status" value="1"/>
</dbReference>
<gene>
    <name evidence="9" type="ORF">SETIT_3G008400v2</name>
</gene>
<dbReference type="InterPro" id="IPR032799">
    <property type="entry name" value="TAXi_C"/>
</dbReference>
<reference evidence="9" key="2">
    <citation type="submission" date="2015-07" db="EMBL/GenBank/DDBJ databases">
        <authorList>
            <person name="Noorani M."/>
        </authorList>
    </citation>
    <scope>NUCLEOTIDE SEQUENCE</scope>
    <source>
        <strain evidence="9">Yugu1</strain>
    </source>
</reference>
<evidence type="ECO:0000256" key="7">
    <source>
        <dbReference type="RuleBase" id="RU000454"/>
    </source>
</evidence>
<dbReference type="GO" id="GO:0006508">
    <property type="term" value="P:proteolysis"/>
    <property type="evidence" value="ECO:0007669"/>
    <property type="project" value="UniProtKB-KW"/>
</dbReference>
<proteinExistence type="inferred from homology"/>
<feature type="active site" evidence="6">
    <location>
        <position position="367"/>
    </location>
</feature>
<dbReference type="InterPro" id="IPR033121">
    <property type="entry name" value="PEPTIDASE_A1"/>
</dbReference>
<keyword evidence="5" id="KW-0325">Glycoprotein</keyword>
<dbReference type="InterPro" id="IPR021109">
    <property type="entry name" value="Peptidase_aspartic_dom_sf"/>
</dbReference>
<evidence type="ECO:0000256" key="5">
    <source>
        <dbReference type="ARBA" id="ARBA00023180"/>
    </source>
</evidence>
<dbReference type="InterPro" id="IPR032861">
    <property type="entry name" value="TAXi_N"/>
</dbReference>
<keyword evidence="2 7" id="KW-0645">Protease</keyword>
<dbReference type="AlphaFoldDB" id="A0A368QAC5"/>
<evidence type="ECO:0000259" key="8">
    <source>
        <dbReference type="PROSITE" id="PS51767"/>
    </source>
</evidence>
<dbReference type="PRINTS" id="PR00792">
    <property type="entry name" value="PEPSIN"/>
</dbReference>
<comment type="similarity">
    <text evidence="1 7">Belongs to the peptidase A1 family.</text>
</comment>
<keyword evidence="4 7" id="KW-0378">Hydrolase</keyword>